<comment type="caution">
    <text evidence="4">The sequence shown here is derived from an EMBL/GenBank/DDBJ whole genome shotgun (WGS) entry which is preliminary data.</text>
</comment>
<evidence type="ECO:0000259" key="3">
    <source>
        <dbReference type="Pfam" id="PF26449"/>
    </source>
</evidence>
<keyword evidence="1" id="KW-0472">Membrane</keyword>
<name>A0A2H0WLG2_9BACT</name>
<feature type="domain" description="DUF8128" evidence="3">
    <location>
        <begin position="58"/>
        <end position="357"/>
    </location>
</feature>
<evidence type="ECO:0000259" key="2">
    <source>
        <dbReference type="Pfam" id="PF01935"/>
    </source>
</evidence>
<dbReference type="PANTHER" id="PTHR30121:SF6">
    <property type="entry name" value="SLR6007 PROTEIN"/>
    <property type="match status" value="1"/>
</dbReference>
<keyword evidence="1" id="KW-0812">Transmembrane</keyword>
<evidence type="ECO:0000256" key="1">
    <source>
        <dbReference type="SAM" id="Phobius"/>
    </source>
</evidence>
<dbReference type="SUPFAM" id="SSF52540">
    <property type="entry name" value="P-loop containing nucleoside triphosphate hydrolases"/>
    <property type="match status" value="1"/>
</dbReference>
<sequence>MTIPEFLLHSYFLVPLALLLLGFCFYYFFRHARLSALKRSLDFQLFEISLPRPGKEEGKSFKDTIAKVEQFYYGMLEVKPYFVLEIVSPSTENETNFYAAVPRQYASFLEKQVYSIFPEAELRHESADYNIFKYGAPNAGALVTLKQNNVLPIKTYENLAADPTEIIANTFSSLEREKDGAAVQIVVDTTGNDLKQNIERSIKLLEAGTPLKTALKGGESLAGSFLKVLSGGRIHEDSDAQTMSQDVVVREARGEIIKLLNEKISRPVLRANIRLVVSSSEPERAGRILNEIKSFFSQFTNPVGNSFYAKDLGRGRLRNFFYKFSFRLFDSGTAVHLNISELTSIFHFPSYEIFAPKVKFLKLKKSEPPANLPQEGLLLGKNNFRDKETEARIAEDDRRRHFYLVGQTGTGKSVLMKNMILQDIKAGNGVCFIDPHGDSVEEILGQIPKERWDDVIYFNPGDVTRPFGLNMLEYNPEHPEQKTFIVNELLEIFNKLYDMSVAGGPMFEQYFRNAALLVMAHPESGNTMLEISRVLSDTEFRRLKLSKCKNEVVKNFWVSEAEKAGGDAALPNMVPYITSKFDTFLSNEIMRPILCQQKSTISFREAMDGQKIFLINLSKGRLGETNAHLLGMILVGRLFMAAMSRVDTPESERKDFYLYMDEFQNITTKTISAILSEARKYRLSLTIAHQFIGQLEEDIKKAVFGNVGSLASFRVGEEDAEFLEKYFEPVFTREHLINISNYNAYIKLLINGQTSRPFNIETYPPEQSDQSVAEIVKEDSAVKYGHPLSEVEAEISHRYLIS</sequence>
<feature type="transmembrane region" description="Helical" evidence="1">
    <location>
        <begin position="6"/>
        <end position="29"/>
    </location>
</feature>
<dbReference type="Pfam" id="PF01935">
    <property type="entry name" value="DUF87"/>
    <property type="match status" value="1"/>
</dbReference>
<accession>A0A2H0WLG2</accession>
<gene>
    <name evidence="4" type="ORF">COT67_01440</name>
</gene>
<feature type="domain" description="Helicase HerA central" evidence="2">
    <location>
        <begin position="399"/>
        <end position="441"/>
    </location>
</feature>
<dbReference type="PANTHER" id="PTHR30121">
    <property type="entry name" value="UNCHARACTERIZED PROTEIN YJGR-RELATED"/>
    <property type="match status" value="1"/>
</dbReference>
<dbReference type="AlphaFoldDB" id="A0A2H0WLG2"/>
<reference evidence="5" key="1">
    <citation type="submission" date="2017-09" db="EMBL/GenBank/DDBJ databases">
        <title>Depth-based differentiation of microbial function through sediment-hosted aquifers and enrichment of novel symbionts in the deep terrestrial subsurface.</title>
        <authorList>
            <person name="Probst A.J."/>
            <person name="Ladd B."/>
            <person name="Jarett J.K."/>
            <person name="Geller-Mcgrath D.E."/>
            <person name="Sieber C.M.K."/>
            <person name="Emerson J.B."/>
            <person name="Anantharaman K."/>
            <person name="Thomas B.C."/>
            <person name="Malmstrom R."/>
            <person name="Stieglmeier M."/>
            <person name="Klingl A."/>
            <person name="Woyke T."/>
            <person name="Ryan C.M."/>
            <person name="Banfield J.F."/>
        </authorList>
    </citation>
    <scope>NUCLEOTIDE SEQUENCE [LARGE SCALE GENOMIC DNA]</scope>
</reference>
<dbReference type="InterPro" id="IPR058441">
    <property type="entry name" value="DUF8128"/>
</dbReference>
<dbReference type="Proteomes" id="UP000230353">
    <property type="component" value="Unassembled WGS sequence"/>
</dbReference>
<dbReference type="Pfam" id="PF26449">
    <property type="entry name" value="DUF8128"/>
    <property type="match status" value="1"/>
</dbReference>
<dbReference type="InterPro" id="IPR002789">
    <property type="entry name" value="HerA_central"/>
</dbReference>
<evidence type="ECO:0000313" key="4">
    <source>
        <dbReference type="EMBL" id="PIS13496.1"/>
    </source>
</evidence>
<evidence type="ECO:0000313" key="5">
    <source>
        <dbReference type="Proteomes" id="UP000230353"/>
    </source>
</evidence>
<proteinExistence type="predicted"/>
<dbReference type="CDD" id="cd01127">
    <property type="entry name" value="TrwB_TraG_TraD_VirD4"/>
    <property type="match status" value="1"/>
</dbReference>
<dbReference type="InterPro" id="IPR051162">
    <property type="entry name" value="T4SS_component"/>
</dbReference>
<protein>
    <submittedName>
        <fullName evidence="4">Uncharacterized protein</fullName>
    </submittedName>
</protein>
<keyword evidence="1" id="KW-1133">Transmembrane helix</keyword>
<dbReference type="InterPro" id="IPR027417">
    <property type="entry name" value="P-loop_NTPase"/>
</dbReference>
<dbReference type="EMBL" id="PEZL01000020">
    <property type="protein sequence ID" value="PIS13496.1"/>
    <property type="molecule type" value="Genomic_DNA"/>
</dbReference>
<dbReference type="Gene3D" id="3.40.50.300">
    <property type="entry name" value="P-loop containing nucleotide triphosphate hydrolases"/>
    <property type="match status" value="2"/>
</dbReference>
<organism evidence="4 5">
    <name type="scientific">Candidatus Tagabacteria bacterium CG09_land_8_20_14_0_10_41_14</name>
    <dbReference type="NCBI Taxonomy" id="1975021"/>
    <lineage>
        <taxon>Bacteria</taxon>
        <taxon>Candidatus Tagaibacteriota</taxon>
    </lineage>
</organism>